<evidence type="ECO:0000313" key="3">
    <source>
        <dbReference type="Proteomes" id="UP000000249"/>
    </source>
</evidence>
<dbReference type="Proteomes" id="UP000000249">
    <property type="component" value="Chromosome 1"/>
</dbReference>
<accession>A0A0H3AIE9</accession>
<dbReference type="KEGG" id="vco:VC0395_A0738"/>
<proteinExistence type="predicted"/>
<organism evidence="1 3">
    <name type="scientific">Vibrio cholerae serotype O1 (strain ATCC 39541 / Classical Ogawa 395 / O395)</name>
    <dbReference type="NCBI Taxonomy" id="345073"/>
    <lineage>
        <taxon>Bacteria</taxon>
        <taxon>Pseudomonadati</taxon>
        <taxon>Pseudomonadota</taxon>
        <taxon>Gammaproteobacteria</taxon>
        <taxon>Vibrionales</taxon>
        <taxon>Vibrionaceae</taxon>
        <taxon>Vibrio</taxon>
    </lineage>
</organism>
<dbReference type="OrthoDB" id="5814322at2"/>
<protein>
    <recommendedName>
        <fullName evidence="4">Tail fiber assembly protein</fullName>
    </recommendedName>
</protein>
<dbReference type="KEGG" id="vco:VC0395_A0699"/>
<gene>
    <name evidence="1" type="ordered locus">VC0395_A0699</name>
    <name evidence="2" type="ordered locus">VC0395_A0738</name>
</gene>
<evidence type="ECO:0000313" key="1">
    <source>
        <dbReference type="EMBL" id="ABQ20223.1"/>
    </source>
</evidence>
<dbReference type="EMBL" id="CP000627">
    <property type="protein sequence ID" value="ABQ20223.1"/>
    <property type="molecule type" value="Genomic_DNA"/>
</dbReference>
<dbReference type="EMBL" id="CP000627">
    <property type="protein sequence ID" value="ABQ22035.1"/>
    <property type="molecule type" value="Genomic_DNA"/>
</dbReference>
<dbReference type="KEGG" id="vcr:VC395_1235"/>
<dbReference type="PATRIC" id="fig|345073.21.peg.1163"/>
<reference evidence="1 3" key="1">
    <citation type="submission" date="2007-03" db="EMBL/GenBank/DDBJ databases">
        <authorList>
            <person name="Heidelberg J."/>
        </authorList>
    </citation>
    <scope>NUCLEOTIDE SEQUENCE [LARGE SCALE GENOMIC DNA]</scope>
    <source>
        <strain evidence="3">ATCC 39541 / Classical Ogawa 395 / O395</strain>
        <strain evidence="1">O395</strain>
    </source>
</reference>
<dbReference type="KEGG" id="vcr:VC395_1196"/>
<dbReference type="RefSeq" id="WP_001065601.1">
    <property type="nucleotide sequence ID" value="NC_009457.1"/>
</dbReference>
<sequence length="179" mass="20700">MNNSETSLLKFFAVKDALMLDNAEEGAIEITEQQYNEALAAKMAGRKAFVRDCELIIFSGVMVTAWNKLTRQPKEFDEFDVIPEDYTLIEPVGDVVWGEDKWVERIKSPQELAQIEHHWALSELANVQIELMYHWTDDQRATYTLDAWKLYARQLRDYTTTDEQGTPSIRGESRPVNPI</sequence>
<name>A0A0H3AIE9_VIBC3</name>
<evidence type="ECO:0008006" key="4">
    <source>
        <dbReference type="Google" id="ProtNLM"/>
    </source>
</evidence>
<dbReference type="AlphaFoldDB" id="A0A0H3AIE9"/>
<evidence type="ECO:0000313" key="2">
    <source>
        <dbReference type="EMBL" id="ABQ22035.1"/>
    </source>
</evidence>